<keyword evidence="3" id="KW-0633">Potassium transport</keyword>
<reference evidence="14" key="1">
    <citation type="submission" date="2021-01" db="EMBL/GenBank/DDBJ databases">
        <title>Adiantum capillus-veneris genome.</title>
        <authorList>
            <person name="Fang Y."/>
            <person name="Liao Q."/>
        </authorList>
    </citation>
    <scope>NUCLEOTIDE SEQUENCE</scope>
    <source>
        <strain evidence="14">H3</strain>
        <tissue evidence="14">Leaf</tissue>
    </source>
</reference>
<evidence type="ECO:0000256" key="8">
    <source>
        <dbReference type="ARBA" id="ARBA00023136"/>
    </source>
</evidence>
<dbReference type="InterPro" id="IPR038770">
    <property type="entry name" value="Na+/solute_symporter_sf"/>
</dbReference>
<keyword evidence="8 10" id="KW-0472">Membrane</keyword>
<feature type="transmembrane region" description="Helical" evidence="10">
    <location>
        <begin position="29"/>
        <end position="48"/>
    </location>
</feature>
<dbReference type="Gene3D" id="1.20.1530.20">
    <property type="match status" value="1"/>
</dbReference>
<feature type="transmembrane region" description="Helical" evidence="10">
    <location>
        <begin position="159"/>
        <end position="181"/>
    </location>
</feature>
<feature type="transmembrane region" description="Helical" evidence="10">
    <location>
        <begin position="341"/>
        <end position="363"/>
    </location>
</feature>
<dbReference type="EMBL" id="JABFUD020000013">
    <property type="protein sequence ID" value="KAI5071376.1"/>
    <property type="molecule type" value="Genomic_DNA"/>
</dbReference>
<feature type="transmembrane region" description="Helical" evidence="10">
    <location>
        <begin position="254"/>
        <end position="276"/>
    </location>
</feature>
<evidence type="ECO:0000256" key="4">
    <source>
        <dbReference type="ARBA" id="ARBA00022692"/>
    </source>
</evidence>
<evidence type="ECO:0000313" key="15">
    <source>
        <dbReference type="Proteomes" id="UP000886520"/>
    </source>
</evidence>
<comment type="caution">
    <text evidence="14">The sequence shown here is derived from an EMBL/GenBank/DDBJ whole genome shotgun (WGS) entry which is preliminary data.</text>
</comment>
<feature type="domain" description="Cation/H(+) antiporter C-terminal" evidence="13">
    <location>
        <begin position="624"/>
        <end position="776"/>
    </location>
</feature>
<evidence type="ECO:0000256" key="7">
    <source>
        <dbReference type="ARBA" id="ARBA00023065"/>
    </source>
</evidence>
<feature type="transmembrane region" description="Helical" evidence="10">
    <location>
        <begin position="311"/>
        <end position="329"/>
    </location>
</feature>
<dbReference type="PANTHER" id="PTHR32468:SF0">
    <property type="entry name" value="K(+)_H(+) ANTIPORTER 1"/>
    <property type="match status" value="1"/>
</dbReference>
<evidence type="ECO:0000256" key="5">
    <source>
        <dbReference type="ARBA" id="ARBA00022958"/>
    </source>
</evidence>
<feature type="transmembrane region" description="Helical" evidence="10">
    <location>
        <begin position="193"/>
        <end position="217"/>
    </location>
</feature>
<proteinExistence type="inferred from homology"/>
<sequence length="791" mass="85904">MATNMTKPCFPYMEAVSNGALQGDNPTKFALALLIIQTVVVLLVTRTMAMLFKPFRQPRVLAEIIGGVLLGPSGLGRNKTYLHTLFPKSSMTLLDTIATIGLLFFLFMVGLELDLKEIRRSGKTALIVAFSGITVPFLGGIGVATLLKESLNLETELAPLVVFLGVPVAITAFPVLVRIMAERRVLGTKLGRMVIPAAAINDVCAWILLAIGVAIAGPSKSPVTPAYVLICGIGYVIFMLTIVKRMMDWIAQRVNGQVTVSEIYVCITLVGVLLSAFATEVIGIHPLFGAFVFGLIVPTEGSFAKMLIDKVEDFITVLMLPLFFASSGLKTNLGSINSAKGVGFLVLLVLTAGVGKIGASAIVGRFLNLNLREAFAFGFLMNTKGLVELIVLNIGLDLGVFDDQTFAILVLMCLILMFFTTPAVMALYKPARNPVPYVHRKLEGNHKKKDELRILACVDGTRSIPGLLNLVESCRVTSNKRPVKLFPLHLIELTERTLSIINLSRNASQDGKTCMSPGDDGILVAFQAYGRISKVSVELLSVVSQLADMHYDVCNVAAEKRATVIILPYSVYQKEDGTIEYINNPGFKAVNQRVMQNAPCSVCVLVDRGPWSSTQLSDTTASHKVAVIFFGGPDDREALAFGCRLAEHPCVKVWVLRFKQKEGQNQHNHVIDIEDVGDIETENKRNEESLAAVKPVAEGAEKDPWQSIYYEEHEYVEDPTEAVVSIVSTSEFLLVMAGRQSTRVQNRDNSELGVVGDALANAGGEMKASILVIQQHNSSFTALNATSPPSN</sequence>
<evidence type="ECO:0000256" key="10">
    <source>
        <dbReference type="SAM" id="Phobius"/>
    </source>
</evidence>
<keyword evidence="15" id="KW-1185">Reference proteome</keyword>
<dbReference type="InterPro" id="IPR006153">
    <property type="entry name" value="Cation/H_exchanger_TM"/>
</dbReference>
<evidence type="ECO:0000256" key="2">
    <source>
        <dbReference type="ARBA" id="ARBA00022448"/>
    </source>
</evidence>
<dbReference type="InterPro" id="IPR057291">
    <property type="entry name" value="CHX17_2nd"/>
</dbReference>
<dbReference type="InterPro" id="IPR057290">
    <property type="entry name" value="CHX17_C"/>
</dbReference>
<feature type="transmembrane region" description="Helical" evidence="10">
    <location>
        <begin position="96"/>
        <end position="113"/>
    </location>
</feature>
<dbReference type="Pfam" id="PF23256">
    <property type="entry name" value="CHX17_2nd"/>
    <property type="match status" value="1"/>
</dbReference>
<evidence type="ECO:0000256" key="1">
    <source>
        <dbReference type="ARBA" id="ARBA00004141"/>
    </source>
</evidence>
<accession>A0A9D4UP32</accession>
<name>A0A9D4UP32_ADICA</name>
<evidence type="ECO:0000313" key="14">
    <source>
        <dbReference type="EMBL" id="KAI5071376.1"/>
    </source>
</evidence>
<protein>
    <recommendedName>
        <fullName evidence="16">Cation/H+ exchanger domain-containing protein</fullName>
    </recommendedName>
</protein>
<feature type="domain" description="Cation/H+ exchanger transmembrane" evidence="11">
    <location>
        <begin position="42"/>
        <end position="422"/>
    </location>
</feature>
<dbReference type="GO" id="GO:0015297">
    <property type="term" value="F:antiporter activity"/>
    <property type="evidence" value="ECO:0007669"/>
    <property type="project" value="InterPro"/>
</dbReference>
<feature type="transmembrane region" description="Helical" evidence="10">
    <location>
        <begin position="223"/>
        <end position="242"/>
    </location>
</feature>
<comment type="similarity">
    <text evidence="9">Belongs to the monovalent cation:proton antiporter 2 (CPA2) transporter (TC 2.A.37) family. CHX (TC 2.A.37.4) subfamily.</text>
</comment>
<dbReference type="PANTHER" id="PTHR32468">
    <property type="entry name" value="CATION/H + ANTIPORTER"/>
    <property type="match status" value="1"/>
</dbReference>
<keyword evidence="5" id="KW-0630">Potassium</keyword>
<keyword evidence="7" id="KW-0406">Ion transport</keyword>
<evidence type="ECO:0000256" key="9">
    <source>
        <dbReference type="ARBA" id="ARBA00038341"/>
    </source>
</evidence>
<gene>
    <name evidence="14" type="ORF">GOP47_0013627</name>
</gene>
<evidence type="ECO:0000259" key="11">
    <source>
        <dbReference type="Pfam" id="PF00999"/>
    </source>
</evidence>
<dbReference type="InterPro" id="IPR050794">
    <property type="entry name" value="CPA2_transporter"/>
</dbReference>
<keyword evidence="4 10" id="KW-0812">Transmembrane</keyword>
<organism evidence="14 15">
    <name type="scientific">Adiantum capillus-veneris</name>
    <name type="common">Maidenhair fern</name>
    <dbReference type="NCBI Taxonomy" id="13818"/>
    <lineage>
        <taxon>Eukaryota</taxon>
        <taxon>Viridiplantae</taxon>
        <taxon>Streptophyta</taxon>
        <taxon>Embryophyta</taxon>
        <taxon>Tracheophyta</taxon>
        <taxon>Polypodiopsida</taxon>
        <taxon>Polypodiidae</taxon>
        <taxon>Polypodiales</taxon>
        <taxon>Pteridineae</taxon>
        <taxon>Pteridaceae</taxon>
        <taxon>Vittarioideae</taxon>
        <taxon>Adiantum</taxon>
    </lineage>
</organism>
<dbReference type="GO" id="GO:1902600">
    <property type="term" value="P:proton transmembrane transport"/>
    <property type="evidence" value="ECO:0007669"/>
    <property type="project" value="InterPro"/>
</dbReference>
<dbReference type="OrthoDB" id="2687058at2759"/>
<dbReference type="Pfam" id="PF00999">
    <property type="entry name" value="Na_H_Exchanger"/>
    <property type="match status" value="1"/>
</dbReference>
<keyword evidence="2" id="KW-0813">Transport</keyword>
<dbReference type="GO" id="GO:0016020">
    <property type="term" value="C:membrane"/>
    <property type="evidence" value="ECO:0007669"/>
    <property type="project" value="UniProtKB-SubCell"/>
</dbReference>
<dbReference type="GO" id="GO:0006813">
    <property type="term" value="P:potassium ion transport"/>
    <property type="evidence" value="ECO:0007669"/>
    <property type="project" value="UniProtKB-KW"/>
</dbReference>
<feature type="transmembrane region" description="Helical" evidence="10">
    <location>
        <begin position="406"/>
        <end position="428"/>
    </location>
</feature>
<dbReference type="Pfam" id="PF23259">
    <property type="entry name" value="CHX17_C"/>
    <property type="match status" value="1"/>
</dbReference>
<evidence type="ECO:0000256" key="3">
    <source>
        <dbReference type="ARBA" id="ARBA00022538"/>
    </source>
</evidence>
<feature type="transmembrane region" description="Helical" evidence="10">
    <location>
        <begin position="125"/>
        <end position="147"/>
    </location>
</feature>
<keyword evidence="6 10" id="KW-1133">Transmembrane helix</keyword>
<comment type="subcellular location">
    <subcellularLocation>
        <location evidence="1">Membrane</location>
        <topology evidence="1">Multi-pass membrane protein</topology>
    </subcellularLocation>
</comment>
<evidence type="ECO:0008006" key="16">
    <source>
        <dbReference type="Google" id="ProtNLM"/>
    </source>
</evidence>
<dbReference type="GO" id="GO:0012505">
    <property type="term" value="C:endomembrane system"/>
    <property type="evidence" value="ECO:0007669"/>
    <property type="project" value="TreeGrafter"/>
</dbReference>
<dbReference type="Proteomes" id="UP000886520">
    <property type="component" value="Chromosome 13"/>
</dbReference>
<dbReference type="GO" id="GO:0006885">
    <property type="term" value="P:regulation of pH"/>
    <property type="evidence" value="ECO:0007669"/>
    <property type="project" value="TreeGrafter"/>
</dbReference>
<feature type="transmembrane region" description="Helical" evidence="10">
    <location>
        <begin position="375"/>
        <end position="394"/>
    </location>
</feature>
<evidence type="ECO:0000259" key="12">
    <source>
        <dbReference type="Pfam" id="PF23256"/>
    </source>
</evidence>
<evidence type="ECO:0000256" key="6">
    <source>
        <dbReference type="ARBA" id="ARBA00022989"/>
    </source>
</evidence>
<dbReference type="Gene3D" id="3.40.50.12370">
    <property type="match status" value="1"/>
</dbReference>
<dbReference type="AlphaFoldDB" id="A0A9D4UP32"/>
<feature type="domain" description="Cation/H(+) antiporter central" evidence="12">
    <location>
        <begin position="482"/>
        <end position="617"/>
    </location>
</feature>
<evidence type="ECO:0000259" key="13">
    <source>
        <dbReference type="Pfam" id="PF23259"/>
    </source>
</evidence>